<evidence type="ECO:0000313" key="1">
    <source>
        <dbReference type="EMBL" id="KAF6215137.1"/>
    </source>
</evidence>
<evidence type="ECO:0000313" key="2">
    <source>
        <dbReference type="Proteomes" id="UP000466442"/>
    </source>
</evidence>
<keyword evidence="2" id="KW-1185">Reference proteome</keyword>
<reference evidence="1" key="1">
    <citation type="journal article" date="2021" name="Mol. Ecol. Resour.">
        <title>Apolygus lucorum genome provides insights into omnivorousness and mesophyll feeding.</title>
        <authorList>
            <person name="Liu Y."/>
            <person name="Liu H."/>
            <person name="Wang H."/>
            <person name="Huang T."/>
            <person name="Liu B."/>
            <person name="Yang B."/>
            <person name="Yin L."/>
            <person name="Li B."/>
            <person name="Zhang Y."/>
            <person name="Zhang S."/>
            <person name="Jiang F."/>
            <person name="Zhang X."/>
            <person name="Ren Y."/>
            <person name="Wang B."/>
            <person name="Wang S."/>
            <person name="Lu Y."/>
            <person name="Wu K."/>
            <person name="Fan W."/>
            <person name="Wang G."/>
        </authorList>
    </citation>
    <scope>NUCLEOTIDE SEQUENCE</scope>
    <source>
        <strain evidence="1">12Hb</strain>
    </source>
</reference>
<organism evidence="1 2">
    <name type="scientific">Apolygus lucorum</name>
    <name type="common">Small green plant bug</name>
    <name type="synonym">Lygocoris lucorum</name>
    <dbReference type="NCBI Taxonomy" id="248454"/>
    <lineage>
        <taxon>Eukaryota</taxon>
        <taxon>Metazoa</taxon>
        <taxon>Ecdysozoa</taxon>
        <taxon>Arthropoda</taxon>
        <taxon>Hexapoda</taxon>
        <taxon>Insecta</taxon>
        <taxon>Pterygota</taxon>
        <taxon>Neoptera</taxon>
        <taxon>Paraneoptera</taxon>
        <taxon>Hemiptera</taxon>
        <taxon>Heteroptera</taxon>
        <taxon>Panheteroptera</taxon>
        <taxon>Cimicomorpha</taxon>
        <taxon>Miridae</taxon>
        <taxon>Mirini</taxon>
        <taxon>Apolygus</taxon>
    </lineage>
</organism>
<dbReference type="Proteomes" id="UP000466442">
    <property type="component" value="Unassembled WGS sequence"/>
</dbReference>
<dbReference type="EMBL" id="WIXP02000002">
    <property type="protein sequence ID" value="KAF6215137.1"/>
    <property type="molecule type" value="Genomic_DNA"/>
</dbReference>
<dbReference type="AlphaFoldDB" id="A0A6A4JU51"/>
<proteinExistence type="predicted"/>
<sequence>MAGVWDIVYNILLIASSTYGLTRKSLISKKFAYLGLALFCLNGCLTLVNDLTNCQAVDEAAFLAHGFANTIGVDLFAVDTCISSGVDPYLSCVILVPPVIDLIVIYGFRATSWSRVTSVSHILSVALLFNIAIRDGRPILIVTGMSFLFAVLINREDIYFEYNDVTGYNAIAVFCASWFFQGKDFKDMGF</sequence>
<accession>A0A6A4JU51</accession>
<gene>
    <name evidence="1" type="ORF">GE061_009887</name>
</gene>
<name>A0A6A4JU51_APOLU</name>
<protein>
    <submittedName>
        <fullName evidence="1">Uncharacterized protein</fullName>
    </submittedName>
</protein>
<comment type="caution">
    <text evidence="1">The sequence shown here is derived from an EMBL/GenBank/DDBJ whole genome shotgun (WGS) entry which is preliminary data.</text>
</comment>